<dbReference type="Proteomes" id="UP001642483">
    <property type="component" value="Unassembled WGS sequence"/>
</dbReference>
<evidence type="ECO:0000313" key="2">
    <source>
        <dbReference type="Proteomes" id="UP001642483"/>
    </source>
</evidence>
<organism evidence="1 2">
    <name type="scientific">Clavelina lepadiformis</name>
    <name type="common">Light-bulb sea squirt</name>
    <name type="synonym">Ascidia lepadiformis</name>
    <dbReference type="NCBI Taxonomy" id="159417"/>
    <lineage>
        <taxon>Eukaryota</taxon>
        <taxon>Metazoa</taxon>
        <taxon>Chordata</taxon>
        <taxon>Tunicata</taxon>
        <taxon>Ascidiacea</taxon>
        <taxon>Aplousobranchia</taxon>
        <taxon>Clavelinidae</taxon>
        <taxon>Clavelina</taxon>
    </lineage>
</organism>
<gene>
    <name evidence="1" type="ORF">CVLEPA_LOCUS22995</name>
</gene>
<accession>A0ABP0GF10</accession>
<evidence type="ECO:0000313" key="1">
    <source>
        <dbReference type="EMBL" id="CAK8690367.1"/>
    </source>
</evidence>
<comment type="caution">
    <text evidence="1">The sequence shown here is derived from an EMBL/GenBank/DDBJ whole genome shotgun (WGS) entry which is preliminary data.</text>
</comment>
<sequence length="56" mass="6514">MKEELQKMERLRDMKKTSFRNIFFSGANGKISTVLDGLVRRLLGMANQLQKFIPNL</sequence>
<reference evidence="1 2" key="1">
    <citation type="submission" date="2024-02" db="EMBL/GenBank/DDBJ databases">
        <authorList>
            <person name="Daric V."/>
            <person name="Darras S."/>
        </authorList>
    </citation>
    <scope>NUCLEOTIDE SEQUENCE [LARGE SCALE GENOMIC DNA]</scope>
</reference>
<protein>
    <submittedName>
        <fullName evidence="1">Uncharacterized protein</fullName>
    </submittedName>
</protein>
<keyword evidence="2" id="KW-1185">Reference proteome</keyword>
<proteinExistence type="predicted"/>
<name>A0ABP0GF10_CLALP</name>
<dbReference type="EMBL" id="CAWYQH010000119">
    <property type="protein sequence ID" value="CAK8690367.1"/>
    <property type="molecule type" value="Genomic_DNA"/>
</dbReference>